<name>A0A1Q8CM56_9PSEU</name>
<gene>
    <name evidence="1" type="ORF">BU204_21965</name>
</gene>
<dbReference type="EMBL" id="MSIE01000041">
    <property type="protein sequence ID" value="OLF15430.1"/>
    <property type="molecule type" value="Genomic_DNA"/>
</dbReference>
<dbReference type="OrthoDB" id="3695830at2"/>
<dbReference type="STRING" id="1912961.BU204_21965"/>
<dbReference type="AlphaFoldDB" id="A0A1Q8CM56"/>
<sequence>MSHELSSAELRAITLSDDPTRRYRVDATLEIVVHDLDALRAAARRAFDHGRFRSEQERRAAWAAIENHPDRLLSQAMDFARLTEDIPGIIGQAAQWTVRRSDAA</sequence>
<evidence type="ECO:0000313" key="2">
    <source>
        <dbReference type="Proteomes" id="UP000185596"/>
    </source>
</evidence>
<dbReference type="Proteomes" id="UP000185596">
    <property type="component" value="Unassembled WGS sequence"/>
</dbReference>
<comment type="caution">
    <text evidence="1">The sequence shown here is derived from an EMBL/GenBank/DDBJ whole genome shotgun (WGS) entry which is preliminary data.</text>
</comment>
<organism evidence="1 2">
    <name type="scientific">Actinophytocola xanthii</name>
    <dbReference type="NCBI Taxonomy" id="1912961"/>
    <lineage>
        <taxon>Bacteria</taxon>
        <taxon>Bacillati</taxon>
        <taxon>Actinomycetota</taxon>
        <taxon>Actinomycetes</taxon>
        <taxon>Pseudonocardiales</taxon>
        <taxon>Pseudonocardiaceae</taxon>
    </lineage>
</organism>
<dbReference type="RefSeq" id="WP_075127610.1">
    <property type="nucleotide sequence ID" value="NZ_MSIE01000041.1"/>
</dbReference>
<accession>A0A1Q8CM56</accession>
<keyword evidence="2" id="KW-1185">Reference proteome</keyword>
<reference evidence="1 2" key="1">
    <citation type="submission" date="2016-12" db="EMBL/GenBank/DDBJ databases">
        <title>The draft genome sequence of Actinophytocola sp. 11-183.</title>
        <authorList>
            <person name="Wang W."/>
            <person name="Yuan L."/>
        </authorList>
    </citation>
    <scope>NUCLEOTIDE SEQUENCE [LARGE SCALE GENOMIC DNA]</scope>
    <source>
        <strain evidence="1 2">11-183</strain>
    </source>
</reference>
<evidence type="ECO:0000313" key="1">
    <source>
        <dbReference type="EMBL" id="OLF15430.1"/>
    </source>
</evidence>
<proteinExistence type="predicted"/>
<protein>
    <submittedName>
        <fullName evidence="1">Uncharacterized protein</fullName>
    </submittedName>
</protein>